<dbReference type="Pfam" id="PF14310">
    <property type="entry name" value="Fn3-like"/>
    <property type="match status" value="1"/>
</dbReference>
<dbReference type="PROSITE" id="PS00775">
    <property type="entry name" value="GLYCOSYL_HYDROL_F3"/>
    <property type="match status" value="1"/>
</dbReference>
<dbReference type="Pfam" id="PF00933">
    <property type="entry name" value="Glyco_hydro_3"/>
    <property type="match status" value="1"/>
</dbReference>
<dbReference type="PANTHER" id="PTHR30620:SF123">
    <property type="entry name" value="BETA-XYLOSIDASE"/>
    <property type="match status" value="1"/>
</dbReference>
<dbReference type="InterPro" id="IPR002772">
    <property type="entry name" value="Glyco_hydro_3_C"/>
</dbReference>
<proteinExistence type="inferred from homology"/>
<dbReference type="InterPro" id="IPR026891">
    <property type="entry name" value="Fn3-like"/>
</dbReference>
<keyword evidence="6" id="KW-1185">Reference proteome</keyword>
<dbReference type="InterPro" id="IPR019800">
    <property type="entry name" value="Glyco_hydro_3_AS"/>
</dbReference>
<feature type="compositionally biased region" description="Polar residues" evidence="3">
    <location>
        <begin position="510"/>
        <end position="521"/>
    </location>
</feature>
<protein>
    <submittedName>
        <fullName evidence="5">Beta-xylosidase</fullName>
    </submittedName>
</protein>
<dbReference type="InterPro" id="IPR001764">
    <property type="entry name" value="Glyco_hydro_3_N"/>
</dbReference>
<dbReference type="PRINTS" id="PR00133">
    <property type="entry name" value="GLHYDRLASE3"/>
</dbReference>
<accession>A0A133UC01</accession>
<dbReference type="AlphaFoldDB" id="A0A133UC01"/>
<dbReference type="InterPro" id="IPR017853">
    <property type="entry name" value="GH"/>
</dbReference>
<dbReference type="PATRIC" id="fig|1698259.3.peg.81"/>
<evidence type="ECO:0000259" key="4">
    <source>
        <dbReference type="SMART" id="SM01217"/>
    </source>
</evidence>
<evidence type="ECO:0000313" key="6">
    <source>
        <dbReference type="Proteomes" id="UP000070163"/>
    </source>
</evidence>
<dbReference type="Gene3D" id="3.40.50.1700">
    <property type="entry name" value="Glycoside hydrolase family 3 C-terminal domain"/>
    <property type="match status" value="1"/>
</dbReference>
<reference evidence="5 6" key="1">
    <citation type="journal article" date="2016" name="Sci. Rep.">
        <title>Metabolic traits of an uncultured archaeal lineage -MSBL1- from brine pools of the Red Sea.</title>
        <authorList>
            <person name="Mwirichia R."/>
            <person name="Alam I."/>
            <person name="Rashid M."/>
            <person name="Vinu M."/>
            <person name="Ba-Alawi W."/>
            <person name="Anthony Kamau A."/>
            <person name="Kamanda Ngugi D."/>
            <person name="Goker M."/>
            <person name="Klenk H.P."/>
            <person name="Bajic V."/>
            <person name="Stingl U."/>
        </authorList>
    </citation>
    <scope>NUCLEOTIDE SEQUENCE [LARGE SCALE GENOMIC DNA]</scope>
    <source>
        <strain evidence="5">SCGC-AAA259A05</strain>
    </source>
</reference>
<dbReference type="InterPro" id="IPR051915">
    <property type="entry name" value="Cellulose_Degrad_GH3"/>
</dbReference>
<dbReference type="PANTHER" id="PTHR30620">
    <property type="entry name" value="PERIPLASMIC BETA-GLUCOSIDASE-RELATED"/>
    <property type="match status" value="1"/>
</dbReference>
<dbReference type="FunFam" id="2.60.40.10:FF:000495">
    <property type="entry name" value="Periplasmic beta-glucosidase"/>
    <property type="match status" value="1"/>
</dbReference>
<dbReference type="GO" id="GO:0008422">
    <property type="term" value="F:beta-glucosidase activity"/>
    <property type="evidence" value="ECO:0007669"/>
    <property type="project" value="TreeGrafter"/>
</dbReference>
<dbReference type="Gene3D" id="3.20.20.300">
    <property type="entry name" value="Glycoside hydrolase, family 3, N-terminal domain"/>
    <property type="match status" value="1"/>
</dbReference>
<dbReference type="Proteomes" id="UP000070163">
    <property type="component" value="Unassembled WGS sequence"/>
</dbReference>
<name>A0A133UC01_9EURY</name>
<feature type="region of interest" description="Disordered" evidence="3">
    <location>
        <begin position="500"/>
        <end position="521"/>
    </location>
</feature>
<evidence type="ECO:0000256" key="3">
    <source>
        <dbReference type="SAM" id="MobiDB-lite"/>
    </source>
</evidence>
<comment type="similarity">
    <text evidence="1">Belongs to the glycosyl hydrolase 3 family.</text>
</comment>
<dbReference type="GO" id="GO:0009251">
    <property type="term" value="P:glucan catabolic process"/>
    <property type="evidence" value="ECO:0007669"/>
    <property type="project" value="TreeGrafter"/>
</dbReference>
<evidence type="ECO:0000256" key="2">
    <source>
        <dbReference type="ARBA" id="ARBA00022801"/>
    </source>
</evidence>
<evidence type="ECO:0000313" key="5">
    <source>
        <dbReference type="EMBL" id="KXA91690.1"/>
    </source>
</evidence>
<dbReference type="InterPro" id="IPR013783">
    <property type="entry name" value="Ig-like_fold"/>
</dbReference>
<dbReference type="Gene3D" id="2.60.40.10">
    <property type="entry name" value="Immunoglobulins"/>
    <property type="match status" value="1"/>
</dbReference>
<dbReference type="EMBL" id="LHXJ01000002">
    <property type="protein sequence ID" value="KXA91690.1"/>
    <property type="molecule type" value="Genomic_DNA"/>
</dbReference>
<keyword evidence="2" id="KW-0378">Hydrolase</keyword>
<organism evidence="5 6">
    <name type="scientific">candidate division MSBL1 archaeon SCGC-AAA259A05</name>
    <dbReference type="NCBI Taxonomy" id="1698259"/>
    <lineage>
        <taxon>Archaea</taxon>
        <taxon>Methanobacteriati</taxon>
        <taxon>Methanobacteriota</taxon>
        <taxon>candidate division MSBL1</taxon>
    </lineage>
</organism>
<dbReference type="SUPFAM" id="SSF52279">
    <property type="entry name" value="Beta-D-glucan exohydrolase, C-terminal domain"/>
    <property type="match status" value="1"/>
</dbReference>
<gene>
    <name evidence="5" type="ORF">AKJ57_00350</name>
</gene>
<dbReference type="FunFam" id="3.40.50.1700:FF:000009">
    <property type="entry name" value="Periplasmic beta-glucosidase"/>
    <property type="match status" value="1"/>
</dbReference>
<dbReference type="InterPro" id="IPR036881">
    <property type="entry name" value="Glyco_hydro_3_C_sf"/>
</dbReference>
<dbReference type="SUPFAM" id="SSF51445">
    <property type="entry name" value="(Trans)glycosidases"/>
    <property type="match status" value="1"/>
</dbReference>
<comment type="caution">
    <text evidence="5">The sequence shown here is derived from an EMBL/GenBank/DDBJ whole genome shotgun (WGS) entry which is preliminary data.</text>
</comment>
<feature type="domain" description="Fibronectin type III-like" evidence="4">
    <location>
        <begin position="672"/>
        <end position="741"/>
    </location>
</feature>
<dbReference type="Pfam" id="PF01915">
    <property type="entry name" value="Glyco_hydro_3_C"/>
    <property type="match status" value="1"/>
</dbReference>
<dbReference type="SMART" id="SM01217">
    <property type="entry name" value="Fn3_like"/>
    <property type="match status" value="1"/>
</dbReference>
<sequence length="773" mass="85424">MRGNSSPLYLNPEASVEARVEDLISRLSLEEKVAQLGSVESDKLLKDGEFSPEKAEKALSNGIGQITRIAGATGLNPKESAMVANQVQEFLVKNAPHSIPAMTHEECLSGYMGKGGTTYPQSIGMASTWDPNLMEKITKEIKKQLKAIGAHLALSPVSDMARDLRWGRVEETFGEDPYLVARMVTSYVKGLQGPEPKDGIYATLKHFGGHSVPEGGRNHSPVNISPRELRENFLFPFEATIKKAKAGSVMNAYHDIDGIPCAASEELLTDILRGEWEFDGIVVSDYFSIGMLYTDHKIAEDLQEAGIKAMEAGIDVELPKTNCYGEKLIEAVENGLISEAVIDEAVRRHLRAKFRKGIFEKRFVETDGVDSSFETEKQRKLAREAVRKSAVLLKNEGDLLPLNKNIDSVGVIGPNADSTRNLLGDYAYNAHLETEESAISIISILEGIKKKVSSDTEVMYAQGCSINGKSRDGLEEAVEIAKKSDLAIVVLGGKSGVGLVEPSSREKENAQTTGEGNDRTNLQLPGIQKELIKRMYETDVPVVVILVNGRPLATKWIAEHVPAILKTWLPGEEGGNGIADILFGDYCPSGKLPVSIPESVGQLPVHYRRKPISKERNYVFSRNEPLFPFGHGLSYTKFEYDKLKIKPKEINPASEFSVKVRIKNSGEREGDEIVQLYIRDEIASLTRPVKELKGFKRISLEPKESKTITFKLSADQLTFYDHNMNLVVEPGSFEVMLGSSSEDIRLSEKFEVTGEKRKVSGSRKYFTEVKVED</sequence>
<dbReference type="InterPro" id="IPR036962">
    <property type="entry name" value="Glyco_hydro_3_N_sf"/>
</dbReference>
<evidence type="ECO:0000256" key="1">
    <source>
        <dbReference type="ARBA" id="ARBA00005336"/>
    </source>
</evidence>